<dbReference type="EMBL" id="JAEHOD010000034">
    <property type="protein sequence ID" value="KAG2441954.1"/>
    <property type="molecule type" value="Genomic_DNA"/>
</dbReference>
<feature type="compositionally biased region" description="Acidic residues" evidence="11">
    <location>
        <begin position="327"/>
        <end position="340"/>
    </location>
</feature>
<feature type="domain" description="Ion transport" evidence="13">
    <location>
        <begin position="398"/>
        <end position="634"/>
    </location>
</feature>
<evidence type="ECO:0000256" key="9">
    <source>
        <dbReference type="ARBA" id="ARBA00023180"/>
    </source>
</evidence>
<keyword evidence="7" id="KW-0406">Ion transport</keyword>
<feature type="compositionally biased region" description="Basic residues" evidence="11">
    <location>
        <begin position="310"/>
        <end position="322"/>
    </location>
</feature>
<dbReference type="Gene3D" id="1.20.120.350">
    <property type="entry name" value="Voltage-gated potassium channels. Chain C"/>
    <property type="match status" value="4"/>
</dbReference>
<feature type="transmembrane region" description="Helical" evidence="12">
    <location>
        <begin position="463"/>
        <end position="483"/>
    </location>
</feature>
<keyword evidence="2" id="KW-0813">Transport</keyword>
<feature type="region of interest" description="Disordered" evidence="11">
    <location>
        <begin position="1779"/>
        <end position="1810"/>
    </location>
</feature>
<feature type="transmembrane region" description="Helical" evidence="12">
    <location>
        <begin position="1995"/>
        <end position="2013"/>
    </location>
</feature>
<keyword evidence="15" id="KW-1185">Reference proteome</keyword>
<feature type="region of interest" description="Disordered" evidence="11">
    <location>
        <begin position="2722"/>
        <end position="2766"/>
    </location>
</feature>
<feature type="transmembrane region" description="Helical" evidence="12">
    <location>
        <begin position="2490"/>
        <end position="2512"/>
    </location>
</feature>
<evidence type="ECO:0000256" key="5">
    <source>
        <dbReference type="ARBA" id="ARBA00022882"/>
    </source>
</evidence>
<feature type="compositionally biased region" description="Low complexity" evidence="11">
    <location>
        <begin position="1779"/>
        <end position="1791"/>
    </location>
</feature>
<name>A0A835TAQ4_9CHLO</name>
<feature type="transmembrane region" description="Helical" evidence="12">
    <location>
        <begin position="97"/>
        <end position="123"/>
    </location>
</feature>
<feature type="region of interest" description="Disordered" evidence="11">
    <location>
        <begin position="745"/>
        <end position="785"/>
    </location>
</feature>
<dbReference type="FunFam" id="1.20.120.350:FF:000009">
    <property type="entry name" value="Voltage-dependent T-type calcium channel subunit alpha"/>
    <property type="match status" value="1"/>
</dbReference>
<evidence type="ECO:0000259" key="13">
    <source>
        <dbReference type="Pfam" id="PF00520"/>
    </source>
</evidence>
<feature type="compositionally biased region" description="Polar residues" evidence="11">
    <location>
        <begin position="1328"/>
        <end position="1340"/>
    </location>
</feature>
<feature type="transmembrane region" description="Helical" evidence="12">
    <location>
        <begin position="242"/>
        <end position="264"/>
    </location>
</feature>
<dbReference type="PANTHER" id="PTHR10037:SF62">
    <property type="entry name" value="SODIUM CHANNEL PROTEIN 60E"/>
    <property type="match status" value="1"/>
</dbReference>
<feature type="region of interest" description="Disordered" evidence="11">
    <location>
        <begin position="800"/>
        <end position="891"/>
    </location>
</feature>
<evidence type="ECO:0000256" key="2">
    <source>
        <dbReference type="ARBA" id="ARBA00022448"/>
    </source>
</evidence>
<feature type="region of interest" description="Disordered" evidence="11">
    <location>
        <begin position="918"/>
        <end position="949"/>
    </location>
</feature>
<feature type="transmembrane region" description="Helical" evidence="12">
    <location>
        <begin position="2394"/>
        <end position="2421"/>
    </location>
</feature>
<feature type="region of interest" description="Disordered" evidence="11">
    <location>
        <begin position="1545"/>
        <end position="1577"/>
    </location>
</feature>
<feature type="region of interest" description="Disordered" evidence="11">
    <location>
        <begin position="637"/>
        <end position="682"/>
    </location>
</feature>
<evidence type="ECO:0000256" key="11">
    <source>
        <dbReference type="SAM" id="MobiDB-lite"/>
    </source>
</evidence>
<feature type="transmembrane region" description="Helical" evidence="12">
    <location>
        <begin position="2533"/>
        <end position="2559"/>
    </location>
</feature>
<feature type="compositionally biased region" description="Polar residues" evidence="11">
    <location>
        <begin position="1799"/>
        <end position="1810"/>
    </location>
</feature>
<feature type="transmembrane region" description="Helical" evidence="12">
    <location>
        <begin position="2115"/>
        <end position="2140"/>
    </location>
</feature>
<feature type="transmembrane region" description="Helical" evidence="12">
    <location>
        <begin position="2356"/>
        <end position="2374"/>
    </location>
</feature>
<feature type="compositionally biased region" description="Basic and acidic residues" evidence="11">
    <location>
        <begin position="992"/>
        <end position="1001"/>
    </location>
</feature>
<feature type="compositionally biased region" description="Low complexity" evidence="11">
    <location>
        <begin position="1347"/>
        <end position="1368"/>
    </location>
</feature>
<feature type="transmembrane region" description="Helical" evidence="12">
    <location>
        <begin position="2033"/>
        <end position="2054"/>
    </location>
</feature>
<sequence>MYKQASVVLDLFFTTAFTIEIIIKSIGHNFCFGPDAYLKSGWNWIDFLSTASGYLRYLPIGESGGLSGIRAMRALRPLRALNAVPGLRMLVETLLEAVPLLIDVLMLLTWVFFVFGIVALNLFMGKLHNRCMIQVDPSQMDQSNLTAVLSNGTALLANNSLAGPPPLLPPSWPPPSLPPLPPGSNDTGAGANSSALVWILYPGMENTVCSGSGPGILKCPEEAMCMNTNTNPNYGYTSFDNFAAASYCIFQMLTLDAWTSTLLYPLMNSIGPALPIPYFTLLVLFGAFFAMQLLVAILSSKFAQLSAQRPKQRKKRRRRRAHTPPDTTDEEVDDDEEGEGDNGQPKQRCLRMTPLQTRLRRWWRRNWYRFHRKYLLALRRKDLPYWRAFFWDVTYSIWFNNIMTGFILANTVTLGLEHYGMRTGMLHTLELINLVLTAGFILEFAIKHLGCGIVGYWRDPWNILDGLIVVLSIVEIILTYGPASGGGTNTQSLRTFRLLRILRSLKLLACVKALRKLMRMVIKGFVALKDFMLLLLLFIFIFSILGLQQFGGAAAFVPAPQDVGYTANFDTLWQSAYTVFQLLTADSWTSTSWSGMLARGTAACLYFIAWIVIGNFVLLTLFLAILITNFQSDEDVEPTEEELNANPYAPDDQSETASTLGGSTLGGEPGSSGPQNALGQRVVGRTQEKDVYAMKKWLVIMGYYHGMKHTEVSDISTRMDDMFARHAAMFAPFSRTDILNYDERDQARERERERDRDSSIQNTSMTGSPGHGTGHGSRYSALKRPSNPLSAALSKFGAQLQSSIGGGATSSDRERHSNPESSAPFSPTAAGLDSGTTARRGLNATGGTSLKKFFGVGGGKAGGGGGKVLGRRSAPLSRAARNASADQQEVGLQMQPMDTVTEEGEQGVNVTVTADAAGDRMNPGRVLPARPDDARALRSHRSTQTRDDNRPTLITVQTPRSSLPRSVAAALEAVRSSLQANHVSWRPSDSGLEMHRVESGGRQDTGPNHGHAHGHGHRHGHVPDPMQDRGASESGQVQDAVESPSPVRRRQKFVEQWRTWFDDADSAPASSFTASGVLRTSSTELRKPGGGLPRAASANAAAVAAATAAAAADRSGQAGAGESAHSMSSSLRKDASGPGGAALQIHSIQKSNSDRCVGQEQLLLALVASNAVTDGPATPDGGDGGLVNHGSSSPRSRQRASATARGAHAAQPADEALLGQGYMTGLAGSSEAAVSSTRFVTAANEPRPPGRLSGNTASSSRQPSGRSLPRCWSTSQVDGAHPYSSSAGAYVADGYAVGLPSSSHPSPRGSMSRAGLGSGVPSSPRGAESTSDVQPSSRASPQRRGRTTAAVAGVSASPASSSVSPTRGGRLQSAEAAAGLLMSATSLGARSAAGPPEEMAHAGEAADTAAFKEHTREGSNHTASTLALAAPTGLRQIAAAGGVAASPASTPMLKGGNAAAALASSLAESLPGISELRSSSIVQQGSPRSAAEGPAAWDSSDARPPLRPSRMAWACPSSSATNMPTNPATLEAFPQSHAAATAGRSLTNEAAPVSEVAHRGRSASGDEGEDARSTMWSHGSPAVSAHYGAAPSSYASGAATAGGSAQGRYSGEHSIGSLNSFAFTSPPASISGVVPSPLPGHSHSVASDMIGSPTAHSARHAEIQSPAQRGRGPLLARHLRAAAAVYLAPTMTTVTATPTALAVTAAETFGKSSGVDLGEGQGESFLSRESFAFIARNAGQGSASGSGSGSPPSPNYFGAYTRHQLPTVDAVDTGVSVASAPSGARASAAGESGDESGRVQRSGSRQDLPSLASTSCASWLPAAASSGRPSGPASPNAATASRIAASASRTAPGGPVAEALAPNGVDPAAMQLVAVTWPHEQWPVAAGVYISQDCDDWRAPSSRSGARACHAADAARAILSSTSAAGPVAEAVAMASSISAERRARARQSGNSAQLAESGLPDEDPFPYLKFSAFIFLAPYHPFRMKLQTLVSNKWFEGTILFMILISSVMLALDRPTLNPESPMAEAIKIIEWTINILFAIEMAIKLLLKGVIWHQDAYWRNGWDILDGLIVVTSLVSMAAPSIAFFRTLRLLRVLRPLRMVSRVRGMRMVVETLIMSLPAVANVLLFGGFMFGIFGILGTQLYMGRTSRCNQNTFANGTAVLDKAMCVPGVFICTEDDICSIIGKPANRTWVTPYRNFDHLGRSLLTLFIVATLDGYMDTLQAVVDAVGVDKQPQYNHAPYMGLYVISFVFLGSFFWLNLLVSVIIDYYSQLMMKEEGMLADKSMREWMKLLQFTARPTKDIWRTIPMPTSSLRARCYGIASSPYFDNFIMGIIMANVLVMALPHEGSTQTFEDTLAYFNAAFTLVFIFEAVVKNMAMGPRVYIKDNWNKLDLFIVITSIPDLLSLVMPLGAGTGVMTVFRIMRIGRMFKLIKNARGLRTLFNTLISSLPAIANVGSLLFLLMFIYAVLGMNLFGTPGNPFEGDTDSNFNNFGASLVVLFQVFTGDGWSAVMAQASGCDSFEFQCKTNGQALVAAIFFCSFIMLGNFVLLNLVIAVILDNFITSAKDEGLLTTSNFSETMSKVISLRIFVRSLRTKIELMKAVDELKSFASPDSNGGPGATPLLTRDRRAKSRKKPSAINIPLGAVLGKQGEASPAGTVGGSEVGGNALGRIGTGLEAVHGRSSHLGIPSLDEGHRVKRWDSHDTTNHSSYFGAIRRALTRQDSSDGGDGDASVAATRGQGGGVEGSEMGRSRTTSLDGGVTAGTPVSVPGLGTYLRRRRISGTSDI</sequence>
<feature type="transmembrane region" description="Helical" evidence="12">
    <location>
        <begin position="2243"/>
        <end position="2267"/>
    </location>
</feature>
<feature type="compositionally biased region" description="Basic residues" evidence="11">
    <location>
        <begin position="1010"/>
        <end position="1020"/>
    </location>
</feature>
<feature type="region of interest" description="Disordered" evidence="11">
    <location>
        <begin position="1175"/>
        <end position="1212"/>
    </location>
</feature>
<feature type="compositionally biased region" description="Gly residues" evidence="11">
    <location>
        <begin position="855"/>
        <end position="868"/>
    </location>
</feature>
<feature type="region of interest" description="Disordered" evidence="11">
    <location>
        <begin position="1237"/>
        <end position="1277"/>
    </location>
</feature>
<dbReference type="FunFam" id="1.20.120.350:FF:000072">
    <property type="entry name" value="Voltage-dependent T-type calcium channel subunit alpha"/>
    <property type="match status" value="2"/>
</dbReference>
<dbReference type="OrthoDB" id="541396at2759"/>
<keyword evidence="9" id="KW-0325">Glycoprotein</keyword>
<keyword evidence="5" id="KW-0851">Voltage-gated channel</keyword>
<feature type="compositionally biased region" description="Polar residues" evidence="11">
    <location>
        <begin position="1253"/>
        <end position="1265"/>
    </location>
</feature>
<feature type="domain" description="Ion transport" evidence="13">
    <location>
        <begin position="1993"/>
        <end position="2273"/>
    </location>
</feature>
<dbReference type="Pfam" id="PF00520">
    <property type="entry name" value="Ion_trans"/>
    <property type="match status" value="4"/>
</dbReference>
<evidence type="ECO:0000256" key="3">
    <source>
        <dbReference type="ARBA" id="ARBA00022692"/>
    </source>
</evidence>
<evidence type="ECO:0000256" key="1">
    <source>
        <dbReference type="ARBA" id="ARBA00004141"/>
    </source>
</evidence>
<comment type="subcellular location">
    <subcellularLocation>
        <location evidence="1">Membrane</location>
        <topology evidence="1">Multi-pass membrane protein</topology>
    </subcellularLocation>
</comment>
<feature type="compositionally biased region" description="Low complexity" evidence="11">
    <location>
        <begin position="1822"/>
        <end position="1852"/>
    </location>
</feature>
<reference evidence="14" key="1">
    <citation type="journal article" date="2020" name="bioRxiv">
        <title>Comparative genomics of Chlamydomonas.</title>
        <authorList>
            <person name="Craig R.J."/>
            <person name="Hasan A.R."/>
            <person name="Ness R.W."/>
            <person name="Keightley P.D."/>
        </authorList>
    </citation>
    <scope>NUCLEOTIDE SEQUENCE</scope>
    <source>
        <strain evidence="14">CCAP 11/173</strain>
    </source>
</reference>
<protein>
    <recommendedName>
        <fullName evidence="13">Ion transport domain-containing protein</fullName>
    </recommendedName>
</protein>
<feature type="domain" description="Ion transport" evidence="13">
    <location>
        <begin position="2325"/>
        <end position="2564"/>
    </location>
</feature>
<feature type="transmembrane region" description="Helical" evidence="12">
    <location>
        <begin position="603"/>
        <end position="627"/>
    </location>
</feature>
<dbReference type="PANTHER" id="PTHR10037">
    <property type="entry name" value="VOLTAGE-GATED CATION CHANNEL CALCIUM AND SODIUM"/>
    <property type="match status" value="1"/>
</dbReference>
<comment type="caution">
    <text evidence="14">The sequence shown here is derived from an EMBL/GenBank/DDBJ whole genome shotgun (WGS) entry which is preliminary data.</text>
</comment>
<evidence type="ECO:0000256" key="7">
    <source>
        <dbReference type="ARBA" id="ARBA00023065"/>
    </source>
</evidence>
<feature type="transmembrane region" description="Helical" evidence="12">
    <location>
        <begin position="2066"/>
        <end position="2087"/>
    </location>
</feature>
<feature type="compositionally biased region" description="Low complexity" evidence="11">
    <location>
        <begin position="1191"/>
        <end position="1210"/>
    </location>
</feature>
<feature type="compositionally biased region" description="Basic and acidic residues" evidence="11">
    <location>
        <begin position="745"/>
        <end position="758"/>
    </location>
</feature>
<keyword evidence="6 12" id="KW-1133">Transmembrane helix</keyword>
<feature type="region of interest" description="Disordered" evidence="11">
    <location>
        <begin position="1478"/>
        <end position="1527"/>
    </location>
</feature>
<feature type="transmembrane region" description="Helical" evidence="12">
    <location>
        <begin position="526"/>
        <end position="551"/>
    </location>
</feature>
<feature type="domain" description="Ion transport" evidence="13">
    <location>
        <begin position="7"/>
        <end position="308"/>
    </location>
</feature>
<gene>
    <name evidence="14" type="ORF">HYH02_009748</name>
</gene>
<dbReference type="FunFam" id="1.10.287.70:FF:000166">
    <property type="entry name" value="Voltage-gated Ca2+ channel, alpha subunit"/>
    <property type="match status" value="1"/>
</dbReference>
<evidence type="ECO:0000256" key="6">
    <source>
        <dbReference type="ARBA" id="ARBA00022989"/>
    </source>
</evidence>
<evidence type="ECO:0000256" key="4">
    <source>
        <dbReference type="ARBA" id="ARBA00022737"/>
    </source>
</evidence>
<keyword evidence="3 12" id="KW-0812">Transmembrane</keyword>
<feature type="transmembrane region" description="Helical" evidence="12">
    <location>
        <begin position="2442"/>
        <end position="2470"/>
    </location>
</feature>
<dbReference type="Gene3D" id="1.10.287.70">
    <property type="match status" value="4"/>
</dbReference>
<dbReference type="GO" id="GO:0005248">
    <property type="term" value="F:voltage-gated sodium channel activity"/>
    <property type="evidence" value="ECO:0007669"/>
    <property type="project" value="TreeGrafter"/>
</dbReference>
<keyword evidence="8 12" id="KW-0472">Membrane</keyword>
<feature type="region of interest" description="Disordered" evidence="11">
    <location>
        <begin position="1300"/>
        <end position="1371"/>
    </location>
</feature>
<dbReference type="SUPFAM" id="SSF81324">
    <property type="entry name" value="Voltage-gated potassium channels"/>
    <property type="match status" value="4"/>
</dbReference>
<feature type="region of interest" description="Disordered" evidence="11">
    <location>
        <begin position="309"/>
        <end position="347"/>
    </location>
</feature>
<evidence type="ECO:0000313" key="15">
    <source>
        <dbReference type="Proteomes" id="UP000613740"/>
    </source>
</evidence>
<dbReference type="InterPro" id="IPR027359">
    <property type="entry name" value="Volt_channel_dom_sf"/>
</dbReference>
<feature type="region of interest" description="Disordered" evidence="11">
    <location>
        <begin position="1739"/>
        <end position="1760"/>
    </location>
</feature>
<dbReference type="Proteomes" id="UP000613740">
    <property type="component" value="Unassembled WGS sequence"/>
</dbReference>
<feature type="compositionally biased region" description="Low complexity" evidence="11">
    <location>
        <begin position="1300"/>
        <end position="1312"/>
    </location>
</feature>
<feature type="transmembrane region" description="Helical" evidence="12">
    <location>
        <begin position="431"/>
        <end position="456"/>
    </location>
</feature>
<evidence type="ECO:0000256" key="12">
    <source>
        <dbReference type="SAM" id="Phobius"/>
    </source>
</evidence>
<dbReference type="FunFam" id="1.10.287.70:FF:000117">
    <property type="entry name" value="Voltage-gated Ca2+ channel, alpha subunit"/>
    <property type="match status" value="1"/>
</dbReference>
<feature type="region of interest" description="Disordered" evidence="11">
    <location>
        <begin position="2612"/>
        <end position="2636"/>
    </location>
</feature>
<feature type="transmembrane region" description="Helical" evidence="12">
    <location>
        <begin position="389"/>
        <end position="411"/>
    </location>
</feature>
<dbReference type="InterPro" id="IPR005821">
    <property type="entry name" value="Ion_trans_dom"/>
</dbReference>
<feature type="region of interest" description="Disordered" evidence="11">
    <location>
        <begin position="985"/>
        <end position="1050"/>
    </location>
</feature>
<evidence type="ECO:0000256" key="8">
    <source>
        <dbReference type="ARBA" id="ARBA00023136"/>
    </source>
</evidence>
<dbReference type="InterPro" id="IPR043203">
    <property type="entry name" value="VGCC_Ca_Na"/>
</dbReference>
<dbReference type="FunFam" id="1.10.287.70:FF:000314">
    <property type="entry name" value="Voltage-gated Ca2+ channel, alpha subunit"/>
    <property type="match status" value="1"/>
</dbReference>
<organism evidence="14 15">
    <name type="scientific">Chlamydomonas schloesseri</name>
    <dbReference type="NCBI Taxonomy" id="2026947"/>
    <lineage>
        <taxon>Eukaryota</taxon>
        <taxon>Viridiplantae</taxon>
        <taxon>Chlorophyta</taxon>
        <taxon>core chlorophytes</taxon>
        <taxon>Chlorophyceae</taxon>
        <taxon>CS clade</taxon>
        <taxon>Chlamydomonadales</taxon>
        <taxon>Chlamydomonadaceae</taxon>
        <taxon>Chlamydomonas</taxon>
    </lineage>
</organism>
<keyword evidence="10" id="KW-0407">Ion channel</keyword>
<evidence type="ECO:0000313" key="14">
    <source>
        <dbReference type="EMBL" id="KAG2441954.1"/>
    </source>
</evidence>
<feature type="transmembrane region" description="Helical" evidence="12">
    <location>
        <begin position="276"/>
        <end position="299"/>
    </location>
</feature>
<proteinExistence type="predicted"/>
<feature type="compositionally biased region" description="Polar residues" evidence="11">
    <location>
        <begin position="1478"/>
        <end position="1487"/>
    </location>
</feature>
<evidence type="ECO:0000256" key="10">
    <source>
        <dbReference type="ARBA" id="ARBA00023303"/>
    </source>
</evidence>
<feature type="region of interest" description="Disordered" evidence="11">
    <location>
        <begin position="1116"/>
        <end position="1141"/>
    </location>
</feature>
<feature type="compositionally biased region" description="Polar residues" evidence="11">
    <location>
        <begin position="1516"/>
        <end position="1527"/>
    </location>
</feature>
<accession>A0A835TAQ4</accession>
<feature type="region of interest" description="Disordered" evidence="11">
    <location>
        <begin position="1822"/>
        <end position="1855"/>
    </location>
</feature>
<keyword evidence="4" id="KW-0677">Repeat</keyword>
<dbReference type="GO" id="GO:0001518">
    <property type="term" value="C:voltage-gated sodium channel complex"/>
    <property type="evidence" value="ECO:0007669"/>
    <property type="project" value="TreeGrafter"/>
</dbReference>